<dbReference type="Pfam" id="PF04224">
    <property type="entry name" value="DUF417"/>
    <property type="match status" value="1"/>
</dbReference>
<dbReference type="InterPro" id="IPR007339">
    <property type="entry name" value="RclC-like"/>
</dbReference>
<keyword evidence="1" id="KW-0472">Membrane</keyword>
<dbReference type="Proteomes" id="UP000414136">
    <property type="component" value="Unassembled WGS sequence"/>
</dbReference>
<dbReference type="RefSeq" id="WP_150622385.1">
    <property type="nucleotide sequence ID" value="NZ_CABPSQ010000001.1"/>
</dbReference>
<accession>A0A5E4ZHZ3</accession>
<proteinExistence type="predicted"/>
<keyword evidence="3" id="KW-1185">Reference proteome</keyword>
<organism evidence="2 3">
    <name type="scientific">Pandoraea captiosa</name>
    <dbReference type="NCBI Taxonomy" id="2508302"/>
    <lineage>
        <taxon>Bacteria</taxon>
        <taxon>Pseudomonadati</taxon>
        <taxon>Pseudomonadota</taxon>
        <taxon>Betaproteobacteria</taxon>
        <taxon>Burkholderiales</taxon>
        <taxon>Burkholderiaceae</taxon>
        <taxon>Pandoraea</taxon>
    </lineage>
</organism>
<gene>
    <name evidence="2" type="ORF">PCA31118_00334</name>
</gene>
<keyword evidence="1" id="KW-1133">Transmembrane helix</keyword>
<evidence type="ECO:0000256" key="1">
    <source>
        <dbReference type="SAM" id="Phobius"/>
    </source>
</evidence>
<feature type="transmembrane region" description="Helical" evidence="1">
    <location>
        <begin position="21"/>
        <end position="38"/>
    </location>
</feature>
<keyword evidence="1" id="KW-0812">Transmembrane</keyword>
<evidence type="ECO:0000313" key="3">
    <source>
        <dbReference type="Proteomes" id="UP000414136"/>
    </source>
</evidence>
<reference evidence="2 3" key="1">
    <citation type="submission" date="2019-08" db="EMBL/GenBank/DDBJ databases">
        <authorList>
            <person name="Peeters C."/>
        </authorList>
    </citation>
    <scope>NUCLEOTIDE SEQUENCE [LARGE SCALE GENOMIC DNA]</scope>
    <source>
        <strain evidence="2 3">LMG 31118</strain>
    </source>
</reference>
<dbReference type="EMBL" id="CABPSQ010000001">
    <property type="protein sequence ID" value="VVE60734.1"/>
    <property type="molecule type" value="Genomic_DNA"/>
</dbReference>
<protein>
    <submittedName>
        <fullName evidence="2">Uncharacterized protein</fullName>
    </submittedName>
</protein>
<feature type="transmembrane region" description="Helical" evidence="1">
    <location>
        <begin position="58"/>
        <end position="81"/>
    </location>
</feature>
<name>A0A5E4ZHZ3_9BURK</name>
<dbReference type="OrthoDB" id="1118972at2"/>
<evidence type="ECO:0000313" key="2">
    <source>
        <dbReference type="EMBL" id="VVE60734.1"/>
    </source>
</evidence>
<dbReference type="AlphaFoldDB" id="A0A5E4ZHZ3"/>
<sequence length="135" mass="14590">MHLLQTPCPNALRLERLAYHFARYAVVGVFAGYGLYKFTAQEAAAIFPLVSSHPLLGWLYLIFSPQAVSNLVGILELAAALTPSRPGPSRAAITKTPAPDEQGAGAVATLRVPSHHRDITAASPRYHNEITMKSQ</sequence>